<dbReference type="AlphaFoldDB" id="A0A0H4PH52"/>
<reference evidence="2 3" key="1">
    <citation type="submission" date="2015-07" db="EMBL/GenBank/DDBJ databases">
        <authorList>
            <person name="Kim K.M."/>
        </authorList>
    </citation>
    <scope>NUCLEOTIDE SEQUENCE [LARGE SCALE GENOMIC DNA]</scope>
    <source>
        <strain evidence="2 3">KCTC 12363</strain>
    </source>
</reference>
<dbReference type="KEGG" id="camu:CA2015_2773"/>
<feature type="signal peptide" evidence="1">
    <location>
        <begin position="1"/>
        <end position="20"/>
    </location>
</feature>
<dbReference type="EMBL" id="CP012040">
    <property type="protein sequence ID" value="AKP52183.1"/>
    <property type="molecule type" value="Genomic_DNA"/>
</dbReference>
<dbReference type="Proteomes" id="UP000036520">
    <property type="component" value="Chromosome"/>
</dbReference>
<protein>
    <recommendedName>
        <fullName evidence="4">Lipoprotein</fullName>
    </recommendedName>
</protein>
<name>A0A0H4PH52_9BACT</name>
<evidence type="ECO:0000256" key="1">
    <source>
        <dbReference type="SAM" id="SignalP"/>
    </source>
</evidence>
<gene>
    <name evidence="2" type="ORF">CA2015_2773</name>
</gene>
<accession>A0A0H4PH52</accession>
<keyword evidence="1" id="KW-0732">Signal</keyword>
<organism evidence="2 3">
    <name type="scientific">Cyclobacterium amurskyense</name>
    <dbReference type="NCBI Taxonomy" id="320787"/>
    <lineage>
        <taxon>Bacteria</taxon>
        <taxon>Pseudomonadati</taxon>
        <taxon>Bacteroidota</taxon>
        <taxon>Cytophagia</taxon>
        <taxon>Cytophagales</taxon>
        <taxon>Cyclobacteriaceae</taxon>
        <taxon>Cyclobacterium</taxon>
    </lineage>
</organism>
<proteinExistence type="predicted"/>
<evidence type="ECO:0000313" key="2">
    <source>
        <dbReference type="EMBL" id="AKP52183.1"/>
    </source>
</evidence>
<evidence type="ECO:0000313" key="3">
    <source>
        <dbReference type="Proteomes" id="UP000036520"/>
    </source>
</evidence>
<sequence length="274" mass="29977">MKKHRQYKVFGWVLFLSLMAGNISCMEDSGFNILWEGMEVEFDEASLPNNTIQKIVTKSSDNQVDQEKVRINLVGAQVNTPIEVELGVDPLSTAIEGVHYNMETNKVTIPANSSFVDVPIEILTGNLASDELPDLVLTIIDAGETKISTNYHQLTIEIRLSCPSELAGIYTSVTVGSFGTVNYQVTITELEPFTYRISDITGGVYSELYGENDNPAVFSELCGKITMTEQADNVFERAVFTGSGTVNADGIIRISWENEVAELSGITTLTPSGN</sequence>
<dbReference type="OrthoDB" id="820155at2"/>
<evidence type="ECO:0008006" key="4">
    <source>
        <dbReference type="Google" id="ProtNLM"/>
    </source>
</evidence>
<dbReference type="RefSeq" id="WP_048642439.1">
    <property type="nucleotide sequence ID" value="NZ_CAXBGM010000101.1"/>
</dbReference>
<dbReference type="STRING" id="320787.CA2015_2773"/>
<keyword evidence="3" id="KW-1185">Reference proteome</keyword>
<feature type="chain" id="PRO_5005208125" description="Lipoprotein" evidence="1">
    <location>
        <begin position="21"/>
        <end position="274"/>
    </location>
</feature>